<evidence type="ECO:0000256" key="7">
    <source>
        <dbReference type="ARBA" id="ARBA00023136"/>
    </source>
</evidence>
<feature type="transmembrane region" description="Helical" evidence="9">
    <location>
        <begin position="220"/>
        <end position="242"/>
    </location>
</feature>
<gene>
    <name evidence="10" type="ORF">LWC34_06990</name>
</gene>
<keyword evidence="2" id="KW-0813">Transport</keyword>
<feature type="transmembrane region" description="Helical" evidence="9">
    <location>
        <begin position="121"/>
        <end position="143"/>
    </location>
</feature>
<protein>
    <recommendedName>
        <fullName evidence="8">Autoinducer 2 import system permease protein LsrD</fullName>
    </recommendedName>
</protein>
<feature type="transmembrane region" description="Helical" evidence="9">
    <location>
        <begin position="52"/>
        <end position="82"/>
    </location>
</feature>
<evidence type="ECO:0000256" key="3">
    <source>
        <dbReference type="ARBA" id="ARBA00022475"/>
    </source>
</evidence>
<keyword evidence="11" id="KW-1185">Reference proteome</keyword>
<evidence type="ECO:0000256" key="8">
    <source>
        <dbReference type="ARBA" id="ARBA00039381"/>
    </source>
</evidence>
<keyword evidence="6 9" id="KW-1133">Transmembrane helix</keyword>
<dbReference type="PANTHER" id="PTHR32196">
    <property type="entry name" value="ABC TRANSPORTER PERMEASE PROTEIN YPHD-RELATED-RELATED"/>
    <property type="match status" value="1"/>
</dbReference>
<evidence type="ECO:0000256" key="6">
    <source>
        <dbReference type="ARBA" id="ARBA00022989"/>
    </source>
</evidence>
<comment type="subcellular location">
    <subcellularLocation>
        <location evidence="1">Cell membrane</location>
        <topology evidence="1">Multi-pass membrane protein</topology>
    </subcellularLocation>
</comment>
<keyword evidence="5 9" id="KW-0812">Transmembrane</keyword>
<feature type="transmembrane region" description="Helical" evidence="9">
    <location>
        <begin position="12"/>
        <end position="32"/>
    </location>
</feature>
<keyword evidence="7 9" id="KW-0472">Membrane</keyword>
<dbReference type="RefSeq" id="WP_233723838.1">
    <property type="nucleotide sequence ID" value="NZ_JAJVCN010000001.1"/>
</dbReference>
<feature type="transmembrane region" description="Helical" evidence="9">
    <location>
        <begin position="94"/>
        <end position="115"/>
    </location>
</feature>
<evidence type="ECO:0000256" key="5">
    <source>
        <dbReference type="ARBA" id="ARBA00022692"/>
    </source>
</evidence>
<organism evidence="10 11">
    <name type="scientific">Kibdelosporangium philippinense</name>
    <dbReference type="NCBI Taxonomy" id="211113"/>
    <lineage>
        <taxon>Bacteria</taxon>
        <taxon>Bacillati</taxon>
        <taxon>Actinomycetota</taxon>
        <taxon>Actinomycetes</taxon>
        <taxon>Pseudonocardiales</taxon>
        <taxon>Pseudonocardiaceae</taxon>
        <taxon>Kibdelosporangium</taxon>
    </lineage>
</organism>
<evidence type="ECO:0000256" key="9">
    <source>
        <dbReference type="SAM" id="Phobius"/>
    </source>
</evidence>
<accession>A0ABS8Z7E4</accession>
<proteinExistence type="predicted"/>
<comment type="caution">
    <text evidence="10">The sequence shown here is derived from an EMBL/GenBank/DDBJ whole genome shotgun (WGS) entry which is preliminary data.</text>
</comment>
<dbReference type="Proteomes" id="UP001521150">
    <property type="component" value="Unassembled WGS sequence"/>
</dbReference>
<dbReference type="Pfam" id="PF02653">
    <property type="entry name" value="BPD_transp_2"/>
    <property type="match status" value="1"/>
</dbReference>
<dbReference type="InterPro" id="IPR001851">
    <property type="entry name" value="ABC_transp_permease"/>
</dbReference>
<reference evidence="10 11" key="1">
    <citation type="submission" date="2021-12" db="EMBL/GenBank/DDBJ databases">
        <title>Genome sequence of Kibdelosporangium philippinense ATCC 49844.</title>
        <authorList>
            <person name="Fedorov E.A."/>
            <person name="Omeragic M."/>
            <person name="Shalygina K.F."/>
            <person name="Maclea K.S."/>
        </authorList>
    </citation>
    <scope>NUCLEOTIDE SEQUENCE [LARGE SCALE GENOMIC DNA]</scope>
    <source>
        <strain evidence="10 11">ATCC 49844</strain>
    </source>
</reference>
<dbReference type="EMBL" id="JAJVCN010000001">
    <property type="protein sequence ID" value="MCE7002576.1"/>
    <property type="molecule type" value="Genomic_DNA"/>
</dbReference>
<evidence type="ECO:0000313" key="10">
    <source>
        <dbReference type="EMBL" id="MCE7002576.1"/>
    </source>
</evidence>
<keyword evidence="4" id="KW-0997">Cell inner membrane</keyword>
<evidence type="ECO:0000256" key="1">
    <source>
        <dbReference type="ARBA" id="ARBA00004651"/>
    </source>
</evidence>
<evidence type="ECO:0000256" key="4">
    <source>
        <dbReference type="ARBA" id="ARBA00022519"/>
    </source>
</evidence>
<sequence>MTQTETKRPKLASSTIPVLAVLAVLLVALAFAGSSYQEPAGYLALLKRAAPLMILAIGQYFVIVSGGFDLSVGSLVTAEVVIAARLIDGDESATLWVILLMLGIGAFVGLVNGAITTRLLVPSFIVTLGMLLVLDGAVFLWTGGAPRGALSDSFRVIGRQGIDGIPVIGQLPWSVVVLAVIVAAAVWFMRSPTGRTLVAVGDNETAVWFGGGRVERLRTLAFVLSGLSAAVAAILLGGFAGVSAQVGDGLEFRVITAVVLGGVVLGGGRGSVVAAMAGALTLESLFSLLNLLGVAGGLESTVQGVIIIAAVAYAAINWRRKKA</sequence>
<feature type="transmembrane region" description="Helical" evidence="9">
    <location>
        <begin position="164"/>
        <end position="188"/>
    </location>
</feature>
<dbReference type="PANTHER" id="PTHR32196:SF71">
    <property type="entry name" value="AUTOINDUCER 2 IMPORT SYSTEM PERMEASE PROTEIN LSRD"/>
    <property type="match status" value="1"/>
</dbReference>
<feature type="transmembrane region" description="Helical" evidence="9">
    <location>
        <begin position="300"/>
        <end position="318"/>
    </location>
</feature>
<dbReference type="CDD" id="cd06579">
    <property type="entry name" value="TM_PBP1_transp_AraH_like"/>
    <property type="match status" value="1"/>
</dbReference>
<feature type="transmembrane region" description="Helical" evidence="9">
    <location>
        <begin position="254"/>
        <end position="280"/>
    </location>
</feature>
<name>A0ABS8Z7E4_9PSEU</name>
<keyword evidence="3" id="KW-1003">Cell membrane</keyword>
<evidence type="ECO:0000313" key="11">
    <source>
        <dbReference type="Proteomes" id="UP001521150"/>
    </source>
</evidence>
<evidence type="ECO:0000256" key="2">
    <source>
        <dbReference type="ARBA" id="ARBA00022448"/>
    </source>
</evidence>